<dbReference type="GeneID" id="27726870"/>
<dbReference type="PROSITE" id="PS50828">
    <property type="entry name" value="SMR"/>
    <property type="match status" value="1"/>
</dbReference>
<evidence type="ECO:0000313" key="4">
    <source>
        <dbReference type="Proteomes" id="UP000028545"/>
    </source>
</evidence>
<feature type="region of interest" description="Disordered" evidence="1">
    <location>
        <begin position="176"/>
        <end position="215"/>
    </location>
</feature>
<dbReference type="AlphaFoldDB" id="A0A084G2Q5"/>
<dbReference type="Pfam" id="PF01713">
    <property type="entry name" value="Smr"/>
    <property type="match status" value="1"/>
</dbReference>
<evidence type="ECO:0000256" key="1">
    <source>
        <dbReference type="SAM" id="MobiDB-lite"/>
    </source>
</evidence>
<proteinExistence type="predicted"/>
<dbReference type="PANTHER" id="PTHR47417:SF1">
    <property type="entry name" value="SMR DOMAIN-CONTAINING PROTEIN YPL199C"/>
    <property type="match status" value="1"/>
</dbReference>
<gene>
    <name evidence="3" type="ORF">SAPIO_CDS7798</name>
</gene>
<evidence type="ECO:0000259" key="2">
    <source>
        <dbReference type="PROSITE" id="PS50828"/>
    </source>
</evidence>
<protein>
    <recommendedName>
        <fullName evidence="2">Smr domain-containing protein</fullName>
    </recommendedName>
</protein>
<dbReference type="InterPro" id="IPR013899">
    <property type="entry name" value="DUF1771"/>
</dbReference>
<dbReference type="InterPro" id="IPR036063">
    <property type="entry name" value="Smr_dom_sf"/>
</dbReference>
<dbReference type="PANTHER" id="PTHR47417">
    <property type="entry name" value="SMR DOMAIN-CONTAINING PROTEIN YPL199C"/>
    <property type="match status" value="1"/>
</dbReference>
<keyword evidence="4" id="KW-1185">Reference proteome</keyword>
<dbReference type="InterPro" id="IPR053020">
    <property type="entry name" value="Smr_domain_protein"/>
</dbReference>
<dbReference type="OrthoDB" id="3231855at2759"/>
<dbReference type="SUPFAM" id="SSF160443">
    <property type="entry name" value="SMR domain-like"/>
    <property type="match status" value="1"/>
</dbReference>
<dbReference type="EMBL" id="JOWA01000110">
    <property type="protein sequence ID" value="KEZ41617.1"/>
    <property type="molecule type" value="Genomic_DNA"/>
</dbReference>
<dbReference type="GO" id="GO:0070481">
    <property type="term" value="P:nuclear-transcribed mRNA catabolic process, non-stop decay"/>
    <property type="evidence" value="ECO:0007669"/>
    <property type="project" value="EnsemblFungi"/>
</dbReference>
<dbReference type="SMART" id="SM01162">
    <property type="entry name" value="DUF1771"/>
    <property type="match status" value="1"/>
</dbReference>
<name>A0A084G2Q5_PSEDA</name>
<dbReference type="VEuPathDB" id="FungiDB:SAPIO_CDS7798"/>
<dbReference type="Pfam" id="PF08590">
    <property type="entry name" value="DUF1771"/>
    <property type="match status" value="1"/>
</dbReference>
<accession>A0A084G2Q5</accession>
<comment type="caution">
    <text evidence="3">The sequence shown here is derived from an EMBL/GenBank/DDBJ whole genome shotgun (WGS) entry which is preliminary data.</text>
</comment>
<evidence type="ECO:0000313" key="3">
    <source>
        <dbReference type="EMBL" id="KEZ41617.1"/>
    </source>
</evidence>
<dbReference type="Gene3D" id="3.30.1370.110">
    <property type="match status" value="1"/>
</dbReference>
<dbReference type="RefSeq" id="XP_016641416.1">
    <property type="nucleotide sequence ID" value="XM_016789589.1"/>
</dbReference>
<reference evidence="3 4" key="1">
    <citation type="journal article" date="2014" name="Genome Announc.">
        <title>Draft genome sequence of the pathogenic fungus Scedosporium apiospermum.</title>
        <authorList>
            <person name="Vandeputte P."/>
            <person name="Ghamrawi S."/>
            <person name="Rechenmann M."/>
            <person name="Iltis A."/>
            <person name="Giraud S."/>
            <person name="Fleury M."/>
            <person name="Thornton C."/>
            <person name="Delhaes L."/>
            <person name="Meyer W."/>
            <person name="Papon N."/>
            <person name="Bouchara J.P."/>
        </authorList>
    </citation>
    <scope>NUCLEOTIDE SEQUENCE [LARGE SCALE GENOMIC DNA]</scope>
    <source>
        <strain evidence="3 4">IHEM 14462</strain>
    </source>
</reference>
<dbReference type="OMA" id="DYIFREN"/>
<feature type="domain" description="Smr" evidence="2">
    <location>
        <begin position="98"/>
        <end position="173"/>
    </location>
</feature>
<dbReference type="KEGG" id="sapo:SAPIO_CDS7798"/>
<dbReference type="SMART" id="SM00463">
    <property type="entry name" value="SMR"/>
    <property type="match status" value="1"/>
</dbReference>
<sequence>MSIPLTRLGGHAFNHRTSVDIEAEYDRLRDLAREEAEKRNDCFARSRQAYENGDGARAKELSNEGKRHASKMDDYNRQAADFIFRENNAEGRVDEDCIDLHGLFVEEAERILEDRIRAERSRGASHLHVIVGKGNHSANHVQKIRPRVEQVCREMGLHYRTEDNEGRIFVDLKGGAHGGGSEYHRPEHGGQQQYHGKPHGGYQEHHGGQGHPPQKEEEFDLVGAIFKKLEKVCCVVM</sequence>
<dbReference type="InterPro" id="IPR002625">
    <property type="entry name" value="Smr_dom"/>
</dbReference>
<organism evidence="3 4">
    <name type="scientific">Pseudallescheria apiosperma</name>
    <name type="common">Scedosporium apiospermum</name>
    <dbReference type="NCBI Taxonomy" id="563466"/>
    <lineage>
        <taxon>Eukaryota</taxon>
        <taxon>Fungi</taxon>
        <taxon>Dikarya</taxon>
        <taxon>Ascomycota</taxon>
        <taxon>Pezizomycotina</taxon>
        <taxon>Sordariomycetes</taxon>
        <taxon>Hypocreomycetidae</taxon>
        <taxon>Microascales</taxon>
        <taxon>Microascaceae</taxon>
        <taxon>Scedosporium</taxon>
    </lineage>
</organism>
<dbReference type="HOGENOM" id="CLU_069447_0_0_1"/>
<dbReference type="Proteomes" id="UP000028545">
    <property type="component" value="Unassembled WGS sequence"/>
</dbReference>